<comment type="caution">
    <text evidence="1">The sequence shown here is derived from an EMBL/GenBank/DDBJ whole genome shotgun (WGS) entry which is preliminary data.</text>
</comment>
<dbReference type="EMBL" id="AUNC01000004">
    <property type="protein sequence ID" value="KEO58787.1"/>
    <property type="molecule type" value="Genomic_DNA"/>
</dbReference>
<evidence type="ECO:0000313" key="1">
    <source>
        <dbReference type="EMBL" id="KEO58787.1"/>
    </source>
</evidence>
<accession>A0ABR4TSH5</accession>
<protein>
    <submittedName>
        <fullName evidence="1">Uncharacterized protein</fullName>
    </submittedName>
</protein>
<keyword evidence="2" id="KW-1185">Reference proteome</keyword>
<sequence length="84" mass="9434">MAFNNLVILAGWGNLKYKKSVPLDLYAVFIFPKKKVLDLFFYLWHKDKVNGRNVPGPKPARPCASRVFAFGTRSKRGSGCSGKD</sequence>
<organism evidence="1 2">
    <name type="scientific">Thalassospira permensis NBRC 106175</name>
    <dbReference type="NCBI Taxonomy" id="1353532"/>
    <lineage>
        <taxon>Bacteria</taxon>
        <taxon>Pseudomonadati</taxon>
        <taxon>Pseudomonadota</taxon>
        <taxon>Alphaproteobacteria</taxon>
        <taxon>Rhodospirillales</taxon>
        <taxon>Thalassospiraceae</taxon>
        <taxon>Thalassospira</taxon>
    </lineage>
</organism>
<gene>
    <name evidence="1" type="ORF">SMB34_12255</name>
</gene>
<name>A0ABR4TSH5_9PROT</name>
<reference evidence="1 2" key="1">
    <citation type="submission" date="2013-07" db="EMBL/GenBank/DDBJ databases">
        <title>Thalassospira permensis NBRC 106175 Genome Sequencing.</title>
        <authorList>
            <person name="Lai Q."/>
            <person name="Shao Z."/>
        </authorList>
    </citation>
    <scope>NUCLEOTIDE SEQUENCE [LARGE SCALE GENOMIC DNA]</scope>
    <source>
        <strain evidence="1 2">NBRC 106175</strain>
    </source>
</reference>
<proteinExistence type="predicted"/>
<dbReference type="Proteomes" id="UP000027463">
    <property type="component" value="Unassembled WGS sequence"/>
</dbReference>
<evidence type="ECO:0000313" key="2">
    <source>
        <dbReference type="Proteomes" id="UP000027463"/>
    </source>
</evidence>